<sequence length="329" mass="37198">MASLRCLCQSSSIRLAKFIFSPPTRGCQALQQCEEMIAKLGLFSTNETKQDIATANLKYILDDRIKILKVSQAKLQEFLSFCEAMGLVPEDELETSLHGGHNTTTDRRARKISRFKHQRASELKLLEIKEWKERRGRSTKATALSTPVDARDDDVLDDDGEEEREAWLPTISLAIYKALDLLEMLKKEEEILSAIKEQQEQEGGKEISQAVFDVRAKTVDDWHRNAVARARYTIPAPPITCATFAQDVLEGRAKVSQEHDHKHQPLMFGSASLVGGGLTSERERMIAWVFQPSHRYQIKMTKPPIASGDRLPTMSIEEAGLKEMEIMNK</sequence>
<proteinExistence type="predicted"/>
<dbReference type="Gramene" id="KVI07617">
    <property type="protein sequence ID" value="KVI07617"/>
    <property type="gene ID" value="Ccrd_014038"/>
</dbReference>
<dbReference type="GO" id="GO:0051721">
    <property type="term" value="F:protein phosphatase 2A binding"/>
    <property type="evidence" value="ECO:0007669"/>
    <property type="project" value="TreeGrafter"/>
</dbReference>
<dbReference type="PANTHER" id="PTHR10933:SF9">
    <property type="entry name" value="IMMUNOGLOBULIN-BINDING PROTEIN 1"/>
    <property type="match status" value="1"/>
</dbReference>
<dbReference type="STRING" id="59895.A0A103YEG8"/>
<reference evidence="1 2" key="1">
    <citation type="journal article" date="2016" name="Sci. Rep.">
        <title>The genome sequence of the outbreeding globe artichoke constructed de novo incorporating a phase-aware low-pass sequencing strategy of F1 progeny.</title>
        <authorList>
            <person name="Scaglione D."/>
            <person name="Reyes-Chin-Wo S."/>
            <person name="Acquadro A."/>
            <person name="Froenicke L."/>
            <person name="Portis E."/>
            <person name="Beitel C."/>
            <person name="Tirone M."/>
            <person name="Mauro R."/>
            <person name="Lo Monaco A."/>
            <person name="Mauromicale G."/>
            <person name="Faccioli P."/>
            <person name="Cattivelli L."/>
            <person name="Rieseberg L."/>
            <person name="Michelmore R."/>
            <person name="Lanteri S."/>
        </authorList>
    </citation>
    <scope>NUCLEOTIDE SEQUENCE [LARGE SCALE GENOMIC DNA]</scope>
    <source>
        <strain evidence="1">2C</strain>
    </source>
</reference>
<dbReference type="OMA" id="CESKMED"/>
<protein>
    <submittedName>
        <fullName evidence="1">Uncharacterized protein</fullName>
    </submittedName>
</protein>
<accession>A0A103YEG8</accession>
<dbReference type="Pfam" id="PF04177">
    <property type="entry name" value="TAP42"/>
    <property type="match status" value="1"/>
</dbReference>
<dbReference type="GO" id="GO:0035303">
    <property type="term" value="P:regulation of dephosphorylation"/>
    <property type="evidence" value="ECO:0007669"/>
    <property type="project" value="TreeGrafter"/>
</dbReference>
<dbReference type="PANTHER" id="PTHR10933">
    <property type="entry name" value="IMMUNOGLOBULIN-BINDING PROTEIN 1"/>
    <property type="match status" value="1"/>
</dbReference>
<name>A0A103YEG8_CYNCS</name>
<dbReference type="InterPro" id="IPR007304">
    <property type="entry name" value="TAP46-like"/>
</dbReference>
<dbReference type="Proteomes" id="UP000243975">
    <property type="component" value="Unassembled WGS sequence"/>
</dbReference>
<dbReference type="EMBL" id="LEKV01001501">
    <property type="protein sequence ID" value="KVI07617.1"/>
    <property type="molecule type" value="Genomic_DNA"/>
</dbReference>
<keyword evidence="2" id="KW-1185">Reference proteome</keyword>
<comment type="caution">
    <text evidence="1">The sequence shown here is derived from an EMBL/GenBank/DDBJ whole genome shotgun (WGS) entry which is preliminary data.</text>
</comment>
<organism evidence="1 2">
    <name type="scientific">Cynara cardunculus var. scolymus</name>
    <name type="common">Globe artichoke</name>
    <name type="synonym">Cynara scolymus</name>
    <dbReference type="NCBI Taxonomy" id="59895"/>
    <lineage>
        <taxon>Eukaryota</taxon>
        <taxon>Viridiplantae</taxon>
        <taxon>Streptophyta</taxon>
        <taxon>Embryophyta</taxon>
        <taxon>Tracheophyta</taxon>
        <taxon>Spermatophyta</taxon>
        <taxon>Magnoliopsida</taxon>
        <taxon>eudicotyledons</taxon>
        <taxon>Gunneridae</taxon>
        <taxon>Pentapetalae</taxon>
        <taxon>asterids</taxon>
        <taxon>campanulids</taxon>
        <taxon>Asterales</taxon>
        <taxon>Asteraceae</taxon>
        <taxon>Carduoideae</taxon>
        <taxon>Cardueae</taxon>
        <taxon>Carduinae</taxon>
        <taxon>Cynara</taxon>
    </lineage>
</organism>
<dbReference type="Gene3D" id="1.25.40.540">
    <property type="entry name" value="TAP42-like family"/>
    <property type="match status" value="1"/>
</dbReference>
<dbReference type="AlphaFoldDB" id="A0A103YEG8"/>
<gene>
    <name evidence="1" type="ORF">Ccrd_014038</name>
</gene>
<dbReference type="GO" id="GO:0009966">
    <property type="term" value="P:regulation of signal transduction"/>
    <property type="evidence" value="ECO:0007669"/>
    <property type="project" value="InterPro"/>
</dbReference>
<evidence type="ECO:0000313" key="1">
    <source>
        <dbReference type="EMBL" id="KVI07617.1"/>
    </source>
</evidence>
<dbReference type="GO" id="GO:0005829">
    <property type="term" value="C:cytosol"/>
    <property type="evidence" value="ECO:0007669"/>
    <property type="project" value="TreeGrafter"/>
</dbReference>
<dbReference type="InterPro" id="IPR038511">
    <property type="entry name" value="TAP42/TAP46-like_sf"/>
</dbReference>
<evidence type="ECO:0000313" key="2">
    <source>
        <dbReference type="Proteomes" id="UP000243975"/>
    </source>
</evidence>